<accession>A0A1L3JFU6</accession>
<dbReference type="STRING" id="1850252.LPB136_00915"/>
<reference evidence="4 5" key="1">
    <citation type="submission" date="2016-11" db="EMBL/GenBank/DDBJ databases">
        <title>Tenacibaculum sp. LPB0136, isolated from marine environment.</title>
        <authorList>
            <person name="Kim E."/>
            <person name="Yi H."/>
        </authorList>
    </citation>
    <scope>NUCLEOTIDE SEQUENCE [LARGE SCALE GENOMIC DNA]</scope>
    <source>
        <strain evidence="4 5">LPB0136</strain>
    </source>
</reference>
<keyword evidence="2" id="KW-0812">Transmembrane</keyword>
<evidence type="ECO:0000259" key="3">
    <source>
        <dbReference type="SMART" id="SM00563"/>
    </source>
</evidence>
<keyword evidence="2" id="KW-0472">Membrane</keyword>
<protein>
    <submittedName>
        <fullName evidence="4">Acyltransferase</fullName>
    </submittedName>
</protein>
<dbReference type="GO" id="GO:0008654">
    <property type="term" value="P:phospholipid biosynthetic process"/>
    <property type="evidence" value="ECO:0007669"/>
    <property type="project" value="TreeGrafter"/>
</dbReference>
<dbReference type="SMART" id="SM00563">
    <property type="entry name" value="PlsC"/>
    <property type="match status" value="1"/>
</dbReference>
<dbReference type="GO" id="GO:0016287">
    <property type="term" value="F:glycerone-phosphate O-acyltransferase activity"/>
    <property type="evidence" value="ECO:0007669"/>
    <property type="project" value="TreeGrafter"/>
</dbReference>
<feature type="domain" description="Phospholipid/glycerol acyltransferase" evidence="3">
    <location>
        <begin position="38"/>
        <end position="165"/>
    </location>
</feature>
<feature type="coiled-coil region" evidence="1">
    <location>
        <begin position="194"/>
        <end position="221"/>
    </location>
</feature>
<keyword evidence="4" id="KW-0808">Transferase</keyword>
<gene>
    <name evidence="4" type="ORF">LPB136_00915</name>
</gene>
<dbReference type="KEGG" id="ten:LPB136_00915"/>
<sequence length="346" mass="39683">MKNIFYFFVKTVISVGLFFYTKRIIVKGEKNIPKKGAILFMANHPNALIDPLIIATSTKRKTHFLVRAAVFKKTIIAKIFGLLGMMPIYRIRDGLKEISKNDAIFEQCVSLFKSKKAILIFPEGSHNIKRTIRPLSKGFTRILFRALDKHKDLEIHIVPIGLTYQNESILPTKVAVNIGKPILTSSFYNPNEINNSVNKLKEQVSNQLKELSAHIDAENYEETVTKLNAAQVDFTDTETVNWIVKKKTFPPIEKPKREFKFIKLLLIINSIFAYIIWKKTAKKIPEIEFVDTFRFGLNLVLIPFFYSLQALIISYLFGNKIGVIYFLTSLILVLIYTKLSPTNTES</sequence>
<organism evidence="4 5">
    <name type="scientific">Tenacibaculum todarodis</name>
    <dbReference type="NCBI Taxonomy" id="1850252"/>
    <lineage>
        <taxon>Bacteria</taxon>
        <taxon>Pseudomonadati</taxon>
        <taxon>Bacteroidota</taxon>
        <taxon>Flavobacteriia</taxon>
        <taxon>Flavobacteriales</taxon>
        <taxon>Flavobacteriaceae</taxon>
        <taxon>Tenacibaculum</taxon>
    </lineage>
</organism>
<dbReference type="PANTHER" id="PTHR31605">
    <property type="entry name" value="GLYCEROL-3-PHOSPHATE O-ACYLTRANSFERASE 1"/>
    <property type="match status" value="1"/>
</dbReference>
<dbReference type="SUPFAM" id="SSF69593">
    <property type="entry name" value="Glycerol-3-phosphate (1)-acyltransferase"/>
    <property type="match status" value="1"/>
</dbReference>
<dbReference type="OrthoDB" id="9806008at2"/>
<dbReference type="Pfam" id="PF01553">
    <property type="entry name" value="Acyltransferase"/>
    <property type="match status" value="1"/>
</dbReference>
<evidence type="ECO:0000256" key="1">
    <source>
        <dbReference type="SAM" id="Coils"/>
    </source>
</evidence>
<dbReference type="EMBL" id="CP018155">
    <property type="protein sequence ID" value="APG64015.1"/>
    <property type="molecule type" value="Genomic_DNA"/>
</dbReference>
<feature type="transmembrane region" description="Helical" evidence="2">
    <location>
        <begin position="6"/>
        <end position="25"/>
    </location>
</feature>
<keyword evidence="1" id="KW-0175">Coiled coil</keyword>
<dbReference type="Proteomes" id="UP000181898">
    <property type="component" value="Chromosome"/>
</dbReference>
<dbReference type="InterPro" id="IPR002123">
    <property type="entry name" value="Plipid/glycerol_acylTrfase"/>
</dbReference>
<keyword evidence="5" id="KW-1185">Reference proteome</keyword>
<evidence type="ECO:0000313" key="4">
    <source>
        <dbReference type="EMBL" id="APG64015.1"/>
    </source>
</evidence>
<feature type="transmembrane region" description="Helical" evidence="2">
    <location>
        <begin position="261"/>
        <end position="277"/>
    </location>
</feature>
<dbReference type="RefSeq" id="WP_072554337.1">
    <property type="nucleotide sequence ID" value="NZ_CP018155.1"/>
</dbReference>
<dbReference type="InterPro" id="IPR052744">
    <property type="entry name" value="GPAT/DAPAT"/>
</dbReference>
<name>A0A1L3JFU6_9FLAO</name>
<proteinExistence type="predicted"/>
<dbReference type="PANTHER" id="PTHR31605:SF0">
    <property type="entry name" value="GLYCEROL-3-PHOSPHATE O-ACYLTRANSFERASE 1"/>
    <property type="match status" value="1"/>
</dbReference>
<dbReference type="CDD" id="cd07992">
    <property type="entry name" value="LPLAT_AAK14816-like"/>
    <property type="match status" value="1"/>
</dbReference>
<dbReference type="AlphaFoldDB" id="A0A1L3JFU6"/>
<evidence type="ECO:0000313" key="5">
    <source>
        <dbReference type="Proteomes" id="UP000181898"/>
    </source>
</evidence>
<evidence type="ECO:0000256" key="2">
    <source>
        <dbReference type="SAM" id="Phobius"/>
    </source>
</evidence>
<feature type="transmembrane region" description="Helical" evidence="2">
    <location>
        <begin position="323"/>
        <end position="339"/>
    </location>
</feature>
<feature type="transmembrane region" description="Helical" evidence="2">
    <location>
        <begin position="297"/>
        <end position="316"/>
    </location>
</feature>
<dbReference type="GO" id="GO:0004366">
    <property type="term" value="F:glycerol-3-phosphate O-acyltransferase activity"/>
    <property type="evidence" value="ECO:0007669"/>
    <property type="project" value="TreeGrafter"/>
</dbReference>
<keyword evidence="4" id="KW-0012">Acyltransferase</keyword>
<keyword evidence="2" id="KW-1133">Transmembrane helix</keyword>